<keyword evidence="1" id="KW-1133">Transmembrane helix</keyword>
<reference evidence="2 3" key="1">
    <citation type="journal article" date="2015" name="Genome Announc.">
        <title>Expanding the biotechnology potential of lactobacilli through comparative genomics of 213 strains and associated genera.</title>
        <authorList>
            <person name="Sun Z."/>
            <person name="Harris H.M."/>
            <person name="McCann A."/>
            <person name="Guo C."/>
            <person name="Argimon S."/>
            <person name="Zhang W."/>
            <person name="Yang X."/>
            <person name="Jeffery I.B."/>
            <person name="Cooney J.C."/>
            <person name="Kagawa T.F."/>
            <person name="Liu W."/>
            <person name="Song Y."/>
            <person name="Salvetti E."/>
            <person name="Wrobel A."/>
            <person name="Rasinkangas P."/>
            <person name="Parkhill J."/>
            <person name="Rea M.C."/>
            <person name="O'Sullivan O."/>
            <person name="Ritari J."/>
            <person name="Douillard F.P."/>
            <person name="Paul Ross R."/>
            <person name="Yang R."/>
            <person name="Briner A.E."/>
            <person name="Felis G.E."/>
            <person name="de Vos W.M."/>
            <person name="Barrangou R."/>
            <person name="Klaenhammer T.R."/>
            <person name="Caufield P.W."/>
            <person name="Cui Y."/>
            <person name="Zhang H."/>
            <person name="O'Toole P.W."/>
        </authorList>
    </citation>
    <scope>NUCLEOTIDE SEQUENCE [LARGE SCALE GENOMIC DNA]</scope>
    <source>
        <strain evidence="2 3">DSM 15945</strain>
    </source>
</reference>
<keyword evidence="1" id="KW-0812">Transmembrane</keyword>
<dbReference type="RefSeq" id="WP_156302159.1">
    <property type="nucleotide sequence ID" value="NZ_AZFJ01000049.1"/>
</dbReference>
<proteinExistence type="predicted"/>
<feature type="transmembrane region" description="Helical" evidence="1">
    <location>
        <begin position="6"/>
        <end position="25"/>
    </location>
</feature>
<keyword evidence="3" id="KW-1185">Reference proteome</keyword>
<evidence type="ECO:0000256" key="1">
    <source>
        <dbReference type="SAM" id="Phobius"/>
    </source>
</evidence>
<dbReference type="PATRIC" id="fig|1423783.4.peg.1526"/>
<name>A0A0R1U4A3_9LACO</name>
<evidence type="ECO:0000313" key="3">
    <source>
        <dbReference type="Proteomes" id="UP000051922"/>
    </source>
</evidence>
<gene>
    <name evidence="2" type="ORF">FC50_GL001484</name>
</gene>
<dbReference type="AlphaFoldDB" id="A0A0R1U4A3"/>
<dbReference type="EMBL" id="AZFJ01000049">
    <property type="protein sequence ID" value="KRL86072.1"/>
    <property type="molecule type" value="Genomic_DNA"/>
</dbReference>
<dbReference type="Proteomes" id="UP000051922">
    <property type="component" value="Unassembled WGS sequence"/>
</dbReference>
<sequence length="51" mass="6026">MNIWLWMIAAVIAMIVTGWAMWGTADTTLARHEVIRRLAAQPLRQRRHKRQ</sequence>
<organism evidence="2 3">
    <name type="scientific">Lacticaseibacillus pantheris DSM 15945 = JCM 12539 = NBRC 106106</name>
    <dbReference type="NCBI Taxonomy" id="1423783"/>
    <lineage>
        <taxon>Bacteria</taxon>
        <taxon>Bacillati</taxon>
        <taxon>Bacillota</taxon>
        <taxon>Bacilli</taxon>
        <taxon>Lactobacillales</taxon>
        <taxon>Lactobacillaceae</taxon>
        <taxon>Lacticaseibacillus</taxon>
    </lineage>
</organism>
<evidence type="ECO:0000313" key="2">
    <source>
        <dbReference type="EMBL" id="KRL86072.1"/>
    </source>
</evidence>
<keyword evidence="1" id="KW-0472">Membrane</keyword>
<comment type="caution">
    <text evidence="2">The sequence shown here is derived from an EMBL/GenBank/DDBJ whole genome shotgun (WGS) entry which is preliminary data.</text>
</comment>
<protein>
    <submittedName>
        <fullName evidence="2">Uncharacterized protein</fullName>
    </submittedName>
</protein>
<accession>A0A0R1U4A3</accession>